<dbReference type="OrthoDB" id="9970435at2759"/>
<evidence type="ECO:0000313" key="10">
    <source>
        <dbReference type="EMBL" id="GBG32248.1"/>
    </source>
</evidence>
<dbReference type="GO" id="GO:0016036">
    <property type="term" value="P:cellular response to phosphate starvation"/>
    <property type="evidence" value="ECO:0007669"/>
    <property type="project" value="TreeGrafter"/>
</dbReference>
<dbReference type="GO" id="GO:0005886">
    <property type="term" value="C:plasma membrane"/>
    <property type="evidence" value="ECO:0007669"/>
    <property type="project" value="TreeGrafter"/>
</dbReference>
<organism evidence="10 11">
    <name type="scientific">Hondaea fermentalgiana</name>
    <dbReference type="NCBI Taxonomy" id="2315210"/>
    <lineage>
        <taxon>Eukaryota</taxon>
        <taxon>Sar</taxon>
        <taxon>Stramenopiles</taxon>
        <taxon>Bigyra</taxon>
        <taxon>Labyrinthulomycetes</taxon>
        <taxon>Thraustochytrida</taxon>
        <taxon>Thraustochytriidae</taxon>
        <taxon>Hondaea</taxon>
    </lineage>
</organism>
<dbReference type="AlphaFoldDB" id="A0A2R5GR61"/>
<feature type="transmembrane region" description="Helical" evidence="7">
    <location>
        <begin position="603"/>
        <end position="622"/>
    </location>
</feature>
<dbReference type="GO" id="GO:0000822">
    <property type="term" value="F:inositol hexakisphosphate binding"/>
    <property type="evidence" value="ECO:0007669"/>
    <property type="project" value="TreeGrafter"/>
</dbReference>
<dbReference type="PANTHER" id="PTHR10783:SF103">
    <property type="entry name" value="SOLUTE CARRIER FAMILY 53 MEMBER 1"/>
    <property type="match status" value="1"/>
</dbReference>
<feature type="transmembrane region" description="Helical" evidence="7">
    <location>
        <begin position="472"/>
        <end position="493"/>
    </location>
</feature>
<dbReference type="Proteomes" id="UP000241890">
    <property type="component" value="Unassembled WGS sequence"/>
</dbReference>
<evidence type="ECO:0000259" key="9">
    <source>
        <dbReference type="PROSITE" id="PS51382"/>
    </source>
</evidence>
<dbReference type="PROSITE" id="PS51382">
    <property type="entry name" value="SPX"/>
    <property type="match status" value="1"/>
</dbReference>
<feature type="region of interest" description="Disordered" evidence="6">
    <location>
        <begin position="63"/>
        <end position="166"/>
    </location>
</feature>
<evidence type="ECO:0000313" key="11">
    <source>
        <dbReference type="Proteomes" id="UP000241890"/>
    </source>
</evidence>
<protein>
    <submittedName>
        <fullName evidence="10">Xenotropic and polytropic retrovirus receptor 1-like</fullName>
    </submittedName>
</protein>
<feature type="transmembrane region" description="Helical" evidence="7">
    <location>
        <begin position="430"/>
        <end position="449"/>
    </location>
</feature>
<dbReference type="FunCoup" id="A0A2R5GR61">
    <property type="interactions" value="17"/>
</dbReference>
<dbReference type="CDD" id="cd14447">
    <property type="entry name" value="SPX"/>
    <property type="match status" value="1"/>
</dbReference>
<evidence type="ECO:0000256" key="6">
    <source>
        <dbReference type="SAM" id="MobiDB-lite"/>
    </source>
</evidence>
<feature type="domain" description="EXS" evidence="8">
    <location>
        <begin position="600"/>
        <end position="801"/>
    </location>
</feature>
<keyword evidence="4 7" id="KW-1133">Transmembrane helix</keyword>
<dbReference type="GO" id="GO:0006817">
    <property type="term" value="P:phosphate ion transport"/>
    <property type="evidence" value="ECO:0007669"/>
    <property type="project" value="TreeGrafter"/>
</dbReference>
<name>A0A2R5GR61_9STRA</name>
<evidence type="ECO:0000256" key="5">
    <source>
        <dbReference type="ARBA" id="ARBA00023136"/>
    </source>
</evidence>
<comment type="caution">
    <text evidence="10">The sequence shown here is derived from an EMBL/GenBank/DDBJ whole genome shotgun (WGS) entry which is preliminary data.</text>
</comment>
<dbReference type="Pfam" id="PF03124">
    <property type="entry name" value="EXS"/>
    <property type="match status" value="1"/>
</dbReference>
<feature type="transmembrane region" description="Helical" evidence="7">
    <location>
        <begin position="715"/>
        <end position="735"/>
    </location>
</feature>
<keyword evidence="3 7" id="KW-0812">Transmembrane</keyword>
<feature type="transmembrane region" description="Helical" evidence="7">
    <location>
        <begin position="389"/>
        <end position="409"/>
    </location>
</feature>
<keyword evidence="5 7" id="KW-0472">Membrane</keyword>
<comment type="similarity">
    <text evidence="2">Belongs to the SYG1 (TC 2.A.94) family.</text>
</comment>
<evidence type="ECO:0000256" key="4">
    <source>
        <dbReference type="ARBA" id="ARBA00022989"/>
    </source>
</evidence>
<sequence>MVQFGTKLHTNKVAKWAEHYVDYSELKRLIKVVVKRLEELNKRSVNLSIHTLDEDTFTKDDMALPSSRWPKTPPSIPEANPSSDPPVLDISSETQGLLANSDPAANSSEENIVAGKSAADADEPGSSTSRKLTLLDTNANVIDQNDGSKPGTPHEKTRSRRAWTSEESALLMPEKALRGKRYGSTRKFSSHLRSLSNEETKEGQGVAQQPGFLFDSSENIFVSKVKEEADRVNRFYESKLQEFQSNHKTLVLEVLNQPEGHMNFDMEDEDEETAMSQAALSSDSVKRVFRDLYRECNLLQNFAILNYTAFVKILKKYDKAIGRKRSKRIMRFLNERYEDKFIKAPVLHTLIESIESDYAHHYCHGDVTVARSELLLKQEIVDDWEMLHIGLRMGMIIVLTLWVIWDVAIDAWLKPDEAQLPPEISRIFRGFGFFVIGLWLWSTCVYVWTTERVHYIYLFEFDPRRTLLPTEMVSKACMVTMTYLFLFLMYIKIARGEIYNVPPTMSKYVPLALFAYMFLLLIFPVEQNATLLNAILRTVLAPSQKVTFFYSFVGDVLTSLTKPLVDIGYTLCFFFSGDWHRLYDTEDSMRNGLAHGSCESSFVFARIFTPIIIAAPLILRMIQNMRRYYDTGTRFPHLLNAFKYAFSNVIVLLGALHPSFNTVTKNTPWYKSLWVAAFVLSTCFTYFWDVYFDWGLCRREFNGLREHTMIPDRRYYYIAMVLDLVLRFAWCFTLIPQINVIFGISNQAYTTFFLGTTELVRRALWSIIRVEYEHQYNNLDYRRVDLVPLDIRTGIIKSRSQRQNARLSVYVELASFGAIVLAFCIIAVETSGDA</sequence>
<dbReference type="InterPro" id="IPR004342">
    <property type="entry name" value="EXS_C"/>
</dbReference>
<feature type="transmembrane region" description="Helical" evidence="7">
    <location>
        <begin position="741"/>
        <end position="760"/>
    </location>
</feature>
<dbReference type="PROSITE" id="PS51380">
    <property type="entry name" value="EXS"/>
    <property type="match status" value="1"/>
</dbReference>
<proteinExistence type="inferred from homology"/>
<feature type="transmembrane region" description="Helical" evidence="7">
    <location>
        <begin position="642"/>
        <end position="660"/>
    </location>
</feature>
<evidence type="ECO:0000256" key="3">
    <source>
        <dbReference type="ARBA" id="ARBA00022692"/>
    </source>
</evidence>
<feature type="compositionally biased region" description="Polar residues" evidence="6">
    <location>
        <begin position="125"/>
        <end position="147"/>
    </location>
</feature>
<dbReference type="InterPro" id="IPR004331">
    <property type="entry name" value="SPX_dom"/>
</dbReference>
<keyword evidence="10" id="KW-0675">Receptor</keyword>
<feature type="transmembrane region" description="Helical" evidence="7">
    <location>
        <begin position="807"/>
        <end position="828"/>
    </location>
</feature>
<evidence type="ECO:0000256" key="2">
    <source>
        <dbReference type="ARBA" id="ARBA00009665"/>
    </source>
</evidence>
<feature type="compositionally biased region" description="Polar residues" evidence="6">
    <location>
        <begin position="91"/>
        <end position="110"/>
    </location>
</feature>
<dbReference type="Pfam" id="PF03105">
    <property type="entry name" value="SPX"/>
    <property type="match status" value="2"/>
</dbReference>
<feature type="transmembrane region" description="Helical" evidence="7">
    <location>
        <begin position="672"/>
        <end position="694"/>
    </location>
</feature>
<feature type="domain" description="SPX" evidence="9">
    <location>
        <begin position="2"/>
        <end position="331"/>
    </location>
</feature>
<reference evidence="10 11" key="1">
    <citation type="submission" date="2017-12" db="EMBL/GenBank/DDBJ databases">
        <title>Sequencing, de novo assembly and annotation of complete genome of a new Thraustochytrid species, strain FCC1311.</title>
        <authorList>
            <person name="Sedici K."/>
            <person name="Godart F."/>
            <person name="Aiese Cigliano R."/>
            <person name="Sanseverino W."/>
            <person name="Barakat M."/>
            <person name="Ortet P."/>
            <person name="Marechal E."/>
            <person name="Cagnac O."/>
            <person name="Amato A."/>
        </authorList>
    </citation>
    <scope>NUCLEOTIDE SEQUENCE [LARGE SCALE GENOMIC DNA]</scope>
</reference>
<comment type="subcellular location">
    <subcellularLocation>
        <location evidence="1">Membrane</location>
        <topology evidence="1">Multi-pass membrane protein</topology>
    </subcellularLocation>
</comment>
<evidence type="ECO:0000256" key="7">
    <source>
        <dbReference type="SAM" id="Phobius"/>
    </source>
</evidence>
<dbReference type="InParanoid" id="A0A2R5GR61"/>
<dbReference type="EMBL" id="BEYU01000119">
    <property type="protein sequence ID" value="GBG32248.1"/>
    <property type="molecule type" value="Genomic_DNA"/>
</dbReference>
<gene>
    <name evidence="10" type="ORF">FCC1311_084732</name>
</gene>
<keyword evidence="11" id="KW-1185">Reference proteome</keyword>
<evidence type="ECO:0000256" key="1">
    <source>
        <dbReference type="ARBA" id="ARBA00004141"/>
    </source>
</evidence>
<dbReference type="GO" id="GO:0005794">
    <property type="term" value="C:Golgi apparatus"/>
    <property type="evidence" value="ECO:0007669"/>
    <property type="project" value="TreeGrafter"/>
</dbReference>
<accession>A0A2R5GR61</accession>
<dbReference type="PANTHER" id="PTHR10783">
    <property type="entry name" value="XENOTROPIC AND POLYTROPIC RETROVIRUS RECEPTOR 1-RELATED"/>
    <property type="match status" value="1"/>
</dbReference>
<evidence type="ECO:0000259" key="8">
    <source>
        <dbReference type="PROSITE" id="PS51380"/>
    </source>
</evidence>